<protein>
    <submittedName>
        <fullName evidence="1">5979_t:CDS:1</fullName>
    </submittedName>
</protein>
<accession>A0A9N9DGT0</accession>
<dbReference type="AlphaFoldDB" id="A0A9N9DGT0"/>
<organism evidence="1 2">
    <name type="scientific">Funneliformis mosseae</name>
    <name type="common">Endomycorrhizal fungus</name>
    <name type="synonym">Glomus mosseae</name>
    <dbReference type="NCBI Taxonomy" id="27381"/>
    <lineage>
        <taxon>Eukaryota</taxon>
        <taxon>Fungi</taxon>
        <taxon>Fungi incertae sedis</taxon>
        <taxon>Mucoromycota</taxon>
        <taxon>Glomeromycotina</taxon>
        <taxon>Glomeromycetes</taxon>
        <taxon>Glomerales</taxon>
        <taxon>Glomeraceae</taxon>
        <taxon>Funneliformis</taxon>
    </lineage>
</organism>
<proteinExistence type="predicted"/>
<evidence type="ECO:0000313" key="1">
    <source>
        <dbReference type="EMBL" id="CAG8639444.1"/>
    </source>
</evidence>
<sequence>MSFSHSGDSCMFLNIRLKEDQNASLQFCSNISFYNYEYGEVLSTMITQNCTYTFRALNNSKTVFMSWMGEVPSKSNPSLFYIVNTEIGACIYPVGISGGPCKHQGVVAINFHIATLNFIPSLTPND</sequence>
<comment type="caution">
    <text evidence="1">The sequence shown here is derived from an EMBL/GenBank/DDBJ whole genome shotgun (WGS) entry which is preliminary data.</text>
</comment>
<gene>
    <name evidence="1" type="ORF">FMOSSE_LOCUS10908</name>
</gene>
<dbReference type="EMBL" id="CAJVPP010003894">
    <property type="protein sequence ID" value="CAG8639444.1"/>
    <property type="molecule type" value="Genomic_DNA"/>
</dbReference>
<dbReference type="Proteomes" id="UP000789375">
    <property type="component" value="Unassembled WGS sequence"/>
</dbReference>
<keyword evidence="2" id="KW-1185">Reference proteome</keyword>
<name>A0A9N9DGT0_FUNMO</name>
<evidence type="ECO:0000313" key="2">
    <source>
        <dbReference type="Proteomes" id="UP000789375"/>
    </source>
</evidence>
<reference evidence="1" key="1">
    <citation type="submission" date="2021-06" db="EMBL/GenBank/DDBJ databases">
        <authorList>
            <person name="Kallberg Y."/>
            <person name="Tangrot J."/>
            <person name="Rosling A."/>
        </authorList>
    </citation>
    <scope>NUCLEOTIDE SEQUENCE</scope>
    <source>
        <strain evidence="1">87-6 pot B 2015</strain>
    </source>
</reference>